<gene>
    <name evidence="2" type="ORF">R3P38DRAFT_3609637</name>
</gene>
<evidence type="ECO:0000313" key="2">
    <source>
        <dbReference type="EMBL" id="KAK7001838.1"/>
    </source>
</evidence>
<protein>
    <submittedName>
        <fullName evidence="2">Uncharacterized protein</fullName>
    </submittedName>
</protein>
<feature type="region of interest" description="Disordered" evidence="1">
    <location>
        <begin position="122"/>
        <end position="162"/>
    </location>
</feature>
<dbReference type="Proteomes" id="UP001362999">
    <property type="component" value="Unassembled WGS sequence"/>
</dbReference>
<evidence type="ECO:0000256" key="1">
    <source>
        <dbReference type="SAM" id="MobiDB-lite"/>
    </source>
</evidence>
<accession>A0AAW0A6L1</accession>
<keyword evidence="3" id="KW-1185">Reference proteome</keyword>
<feature type="compositionally biased region" description="Basic and acidic residues" evidence="1">
    <location>
        <begin position="124"/>
        <end position="153"/>
    </location>
</feature>
<evidence type="ECO:0000313" key="3">
    <source>
        <dbReference type="Proteomes" id="UP001362999"/>
    </source>
</evidence>
<dbReference type="EMBL" id="JAWWNJ010000081">
    <property type="protein sequence ID" value="KAK7001838.1"/>
    <property type="molecule type" value="Genomic_DNA"/>
</dbReference>
<reference evidence="2 3" key="1">
    <citation type="journal article" date="2024" name="J Genomics">
        <title>Draft genome sequencing and assembly of Favolaschia claudopus CIRM-BRFM 2984 isolated from oak limbs.</title>
        <authorList>
            <person name="Navarro D."/>
            <person name="Drula E."/>
            <person name="Chaduli D."/>
            <person name="Cazenave R."/>
            <person name="Ahrendt S."/>
            <person name="Wang J."/>
            <person name="Lipzen A."/>
            <person name="Daum C."/>
            <person name="Barry K."/>
            <person name="Grigoriev I.V."/>
            <person name="Favel A."/>
            <person name="Rosso M.N."/>
            <person name="Martin F."/>
        </authorList>
    </citation>
    <scope>NUCLEOTIDE SEQUENCE [LARGE SCALE GENOMIC DNA]</scope>
    <source>
        <strain evidence="2 3">CIRM-BRFM 2984</strain>
    </source>
</reference>
<sequence length="270" mass="30550">MECSILALHYNIQMFKHAHHDDVGGTAALRTAMKTGTRLEILHDAEIIERWRWVNTVYRDARSGSCDPAGVEGECGARVILSAARRVDEARSRGYVGGRGDKGRSVKTELVETAASEHQCCVRANEKKDRTGGDGQARGERNYREKGPKEDRRRGRRRSKNTEYWRTDYHRLSTQTRTFLFPTSDNADSSGYRSKALQMTRWSAVDVQSRHLEIATSDELFEELQPSTHHTPRQLLSPQCFAIYGKVPTARYEAKGIERIAHLASASKNT</sequence>
<proteinExistence type="predicted"/>
<organism evidence="2 3">
    <name type="scientific">Favolaschia claudopus</name>
    <dbReference type="NCBI Taxonomy" id="2862362"/>
    <lineage>
        <taxon>Eukaryota</taxon>
        <taxon>Fungi</taxon>
        <taxon>Dikarya</taxon>
        <taxon>Basidiomycota</taxon>
        <taxon>Agaricomycotina</taxon>
        <taxon>Agaricomycetes</taxon>
        <taxon>Agaricomycetidae</taxon>
        <taxon>Agaricales</taxon>
        <taxon>Marasmiineae</taxon>
        <taxon>Mycenaceae</taxon>
        <taxon>Favolaschia</taxon>
    </lineage>
</organism>
<dbReference type="AlphaFoldDB" id="A0AAW0A6L1"/>
<name>A0AAW0A6L1_9AGAR</name>
<comment type="caution">
    <text evidence="2">The sequence shown here is derived from an EMBL/GenBank/DDBJ whole genome shotgun (WGS) entry which is preliminary data.</text>
</comment>